<protein>
    <submittedName>
        <fullName evidence="1">Uncharacterized protein</fullName>
    </submittedName>
</protein>
<sequence length="38" mass="4191">MRHGATHLLPLRHGKTLDPLVLLEDSVALVRPHVVELG</sequence>
<dbReference type="EMBL" id="RDSM01000001">
    <property type="protein sequence ID" value="RXH57190.1"/>
    <property type="molecule type" value="Genomic_DNA"/>
</dbReference>
<reference evidence="2" key="2">
    <citation type="submission" date="2019-02" db="EMBL/GenBank/DDBJ databases">
        <title>Granulicella sibirica sp. nov., a psychrotolerant acidobacterium isolated from an organic soil layer in forested tundra, West Siberia.</title>
        <authorList>
            <person name="Oshkin I.Y."/>
            <person name="Kulichevskaya I.S."/>
            <person name="Rijpstra W.I.C."/>
            <person name="Sinninghe Damste J.S."/>
            <person name="Rakitin A.L."/>
            <person name="Ravin N.V."/>
            <person name="Dedysh S.N."/>
        </authorList>
    </citation>
    <scope>NUCLEOTIDE SEQUENCE [LARGE SCALE GENOMIC DNA]</scope>
    <source>
        <strain evidence="2">AF10</strain>
    </source>
</reference>
<keyword evidence="2" id="KW-1185">Reference proteome</keyword>
<name>A0A4Q0T3U3_9BACT</name>
<accession>A0A4Q0T3U3</accession>
<organism evidence="1 2">
    <name type="scientific">Granulicella sibirica</name>
    <dbReference type="NCBI Taxonomy" id="2479048"/>
    <lineage>
        <taxon>Bacteria</taxon>
        <taxon>Pseudomonadati</taxon>
        <taxon>Acidobacteriota</taxon>
        <taxon>Terriglobia</taxon>
        <taxon>Terriglobales</taxon>
        <taxon>Acidobacteriaceae</taxon>
        <taxon>Granulicella</taxon>
    </lineage>
</organism>
<dbReference type="AlphaFoldDB" id="A0A4Q0T3U3"/>
<evidence type="ECO:0000313" key="2">
    <source>
        <dbReference type="Proteomes" id="UP000289437"/>
    </source>
</evidence>
<reference evidence="1 2" key="1">
    <citation type="submission" date="2018-11" db="EMBL/GenBank/DDBJ databases">
        <authorList>
            <person name="Mardanov A.V."/>
            <person name="Ravin N.V."/>
            <person name="Dedysh S.N."/>
        </authorList>
    </citation>
    <scope>NUCLEOTIDE SEQUENCE [LARGE SCALE GENOMIC DNA]</scope>
    <source>
        <strain evidence="1 2">AF10</strain>
    </source>
</reference>
<proteinExistence type="predicted"/>
<dbReference type="Proteomes" id="UP000289437">
    <property type="component" value="Unassembled WGS sequence"/>
</dbReference>
<evidence type="ECO:0000313" key="1">
    <source>
        <dbReference type="EMBL" id="RXH57190.1"/>
    </source>
</evidence>
<comment type="caution">
    <text evidence="1">The sequence shown here is derived from an EMBL/GenBank/DDBJ whole genome shotgun (WGS) entry which is preliminary data.</text>
</comment>
<gene>
    <name evidence="1" type="ORF">GRAN_0500</name>
</gene>